<evidence type="ECO:0000313" key="4">
    <source>
        <dbReference type="EMBL" id="MBV7256732.1"/>
    </source>
</evidence>
<evidence type="ECO:0000259" key="3">
    <source>
        <dbReference type="Pfam" id="PF13202"/>
    </source>
</evidence>
<keyword evidence="5" id="KW-1185">Reference proteome</keyword>
<reference evidence="4 5" key="1">
    <citation type="submission" date="2021-04" db="EMBL/GenBank/DDBJ databases">
        <authorList>
            <person name="Pira H."/>
            <person name="Risdian C."/>
            <person name="Wink J."/>
        </authorList>
    </citation>
    <scope>NUCLEOTIDE SEQUENCE [LARGE SCALE GENOMIC DNA]</scope>
    <source>
        <strain evidence="4 5">WHA3</strain>
    </source>
</reference>
<name>A0ABS6SE89_9SPHN</name>
<dbReference type="RefSeq" id="WP_218445452.1">
    <property type="nucleotide sequence ID" value="NZ_JAGSPA010000002.1"/>
</dbReference>
<dbReference type="Pfam" id="PF13202">
    <property type="entry name" value="EF-hand_5"/>
    <property type="match status" value="1"/>
</dbReference>
<feature type="region of interest" description="Disordered" evidence="1">
    <location>
        <begin position="138"/>
        <end position="166"/>
    </location>
</feature>
<dbReference type="PROSITE" id="PS00018">
    <property type="entry name" value="EF_HAND_1"/>
    <property type="match status" value="1"/>
</dbReference>
<comment type="caution">
    <text evidence="4">The sequence shown here is derived from an EMBL/GenBank/DDBJ whole genome shotgun (WGS) entry which is preliminary data.</text>
</comment>
<keyword evidence="2" id="KW-1133">Transmembrane helix</keyword>
<accession>A0ABS6SE89</accession>
<dbReference type="EMBL" id="JAGSPA010000002">
    <property type="protein sequence ID" value="MBV7256732.1"/>
    <property type="molecule type" value="Genomic_DNA"/>
</dbReference>
<gene>
    <name evidence="4" type="ORF">KCG44_08025</name>
</gene>
<evidence type="ECO:0000256" key="1">
    <source>
        <dbReference type="SAM" id="MobiDB-lite"/>
    </source>
</evidence>
<feature type="compositionally biased region" description="Basic and acidic residues" evidence="1">
    <location>
        <begin position="156"/>
        <end position="166"/>
    </location>
</feature>
<keyword evidence="2" id="KW-0812">Transmembrane</keyword>
<proteinExistence type="predicted"/>
<dbReference type="Proteomes" id="UP000722336">
    <property type="component" value="Unassembled WGS sequence"/>
</dbReference>
<dbReference type="InterPro" id="IPR002048">
    <property type="entry name" value="EF_hand_dom"/>
</dbReference>
<feature type="transmembrane region" description="Helical" evidence="2">
    <location>
        <begin position="12"/>
        <end position="34"/>
    </location>
</feature>
<dbReference type="InterPro" id="IPR018247">
    <property type="entry name" value="EF_Hand_1_Ca_BS"/>
</dbReference>
<keyword evidence="2" id="KW-0472">Membrane</keyword>
<evidence type="ECO:0000313" key="5">
    <source>
        <dbReference type="Proteomes" id="UP000722336"/>
    </source>
</evidence>
<protein>
    <recommendedName>
        <fullName evidence="3">EF-hand domain-containing protein</fullName>
    </recommendedName>
</protein>
<feature type="domain" description="EF-hand" evidence="3">
    <location>
        <begin position="111"/>
        <end position="128"/>
    </location>
</feature>
<organism evidence="4 5">
    <name type="scientific">Pacificimonas pallii</name>
    <dbReference type="NCBI Taxonomy" id="2827236"/>
    <lineage>
        <taxon>Bacteria</taxon>
        <taxon>Pseudomonadati</taxon>
        <taxon>Pseudomonadota</taxon>
        <taxon>Alphaproteobacteria</taxon>
        <taxon>Sphingomonadales</taxon>
        <taxon>Sphingosinicellaceae</taxon>
        <taxon>Pacificimonas</taxon>
    </lineage>
</organism>
<evidence type="ECO:0000256" key="2">
    <source>
        <dbReference type="SAM" id="Phobius"/>
    </source>
</evidence>
<sequence>MAHPDGKGRVMTLRTILVLTAILALIALAAFALMREADAPADFAAAPPPVVPGPAAPASCPAVPQCRVAAPPEPAPKADPVLREQRRFARSDKDRDGVVAKAEYLQSRQKSFDRMDSNGDGVIDFIEYSVKQRARFDASDCDATETLTPGEFESTATRKDAPEPDC</sequence>